<keyword evidence="1" id="KW-0418">Kinase</keyword>
<evidence type="ECO:0000313" key="1">
    <source>
        <dbReference type="EMBL" id="KPJ08935.1"/>
    </source>
</evidence>
<name>A0A0N1I585_PAPMA</name>
<dbReference type="EMBL" id="KQ461111">
    <property type="protein sequence ID" value="KPJ08935.1"/>
    <property type="molecule type" value="Genomic_DNA"/>
</dbReference>
<keyword evidence="2" id="KW-1185">Reference proteome</keyword>
<dbReference type="STRING" id="76193.A0A0N1I585"/>
<dbReference type="Proteomes" id="UP000053240">
    <property type="component" value="Unassembled WGS sequence"/>
</dbReference>
<accession>A0A0N1I585</accession>
<dbReference type="Gene3D" id="3.30.200.20">
    <property type="entry name" value="Phosphorylase Kinase, domain 1"/>
    <property type="match status" value="1"/>
</dbReference>
<evidence type="ECO:0000313" key="2">
    <source>
        <dbReference type="Proteomes" id="UP000053240"/>
    </source>
</evidence>
<keyword evidence="1" id="KW-0808">Transferase</keyword>
<dbReference type="AlphaFoldDB" id="A0A0N1I585"/>
<reference evidence="1 2" key="1">
    <citation type="journal article" date="2015" name="Nat. Commun.">
        <title>Outbred genome sequencing and CRISPR/Cas9 gene editing in butterflies.</title>
        <authorList>
            <person name="Li X."/>
            <person name="Fan D."/>
            <person name="Zhang W."/>
            <person name="Liu G."/>
            <person name="Zhang L."/>
            <person name="Zhao L."/>
            <person name="Fang X."/>
            <person name="Chen L."/>
            <person name="Dong Y."/>
            <person name="Chen Y."/>
            <person name="Ding Y."/>
            <person name="Zhao R."/>
            <person name="Feng M."/>
            <person name="Zhu Y."/>
            <person name="Feng Y."/>
            <person name="Jiang X."/>
            <person name="Zhu D."/>
            <person name="Xiang H."/>
            <person name="Feng X."/>
            <person name="Li S."/>
            <person name="Wang J."/>
            <person name="Zhang G."/>
            <person name="Kronforst M.R."/>
            <person name="Wang W."/>
        </authorList>
    </citation>
    <scope>NUCLEOTIDE SEQUENCE [LARGE SCALE GENOMIC DNA]</scope>
    <source>
        <strain evidence="1">Ya'a_city_454_Pm</strain>
        <tissue evidence="1">Whole body</tissue>
    </source>
</reference>
<dbReference type="SUPFAM" id="SSF56112">
    <property type="entry name" value="Protein kinase-like (PK-like)"/>
    <property type="match status" value="1"/>
</dbReference>
<proteinExistence type="predicted"/>
<organism evidence="1 2">
    <name type="scientific">Papilio machaon</name>
    <name type="common">Old World swallowtail butterfly</name>
    <dbReference type="NCBI Taxonomy" id="76193"/>
    <lineage>
        <taxon>Eukaryota</taxon>
        <taxon>Metazoa</taxon>
        <taxon>Ecdysozoa</taxon>
        <taxon>Arthropoda</taxon>
        <taxon>Hexapoda</taxon>
        <taxon>Insecta</taxon>
        <taxon>Pterygota</taxon>
        <taxon>Neoptera</taxon>
        <taxon>Endopterygota</taxon>
        <taxon>Lepidoptera</taxon>
        <taxon>Glossata</taxon>
        <taxon>Ditrysia</taxon>
        <taxon>Papilionoidea</taxon>
        <taxon>Papilionidae</taxon>
        <taxon>Papilioninae</taxon>
        <taxon>Papilio</taxon>
    </lineage>
</organism>
<protein>
    <submittedName>
        <fullName evidence="1">Casein kinase I isoform alpha-like</fullName>
    </submittedName>
</protein>
<dbReference type="InterPro" id="IPR011009">
    <property type="entry name" value="Kinase-like_dom_sf"/>
</dbReference>
<dbReference type="InParanoid" id="A0A0N1I585"/>
<gene>
    <name evidence="1" type="ORF">RR48_03608</name>
</gene>
<sequence length="62" mass="6991">MSNFQGMLAIKREVLIAGKYRIIRRIGGGSFGDIYLGINTANGEVVDLLETFIWRSIYPAER</sequence>
<dbReference type="GO" id="GO:0016301">
    <property type="term" value="F:kinase activity"/>
    <property type="evidence" value="ECO:0007669"/>
    <property type="project" value="UniProtKB-KW"/>
</dbReference>